<comment type="function">
    <text evidence="4">Removes the pyruvyl group from chorismate, with concomitant aromatization of the ring, to provide 4-hydroxybenzoate (4HB) for the ubiquinone pathway.</text>
</comment>
<keyword evidence="4 5" id="KW-0670">Pyruvate</keyword>
<comment type="caution">
    <text evidence="5">The sequence shown here is derived from an EMBL/GenBank/DDBJ whole genome shotgun (WGS) entry which is preliminary data.</text>
</comment>
<comment type="catalytic activity">
    <reaction evidence="4">
        <text>chorismate = 4-hydroxybenzoate + pyruvate</text>
        <dbReference type="Rhea" id="RHEA:16505"/>
        <dbReference type="ChEBI" id="CHEBI:15361"/>
        <dbReference type="ChEBI" id="CHEBI:17879"/>
        <dbReference type="ChEBI" id="CHEBI:29748"/>
        <dbReference type="EC" id="4.1.3.40"/>
    </reaction>
</comment>
<dbReference type="SUPFAM" id="SSF64288">
    <property type="entry name" value="Chorismate lyase-like"/>
    <property type="match status" value="1"/>
</dbReference>
<dbReference type="AlphaFoldDB" id="A0A095VP72"/>
<organism evidence="5 6">
    <name type="scientific">Pseudohaliea rubra DSM 19751</name>
    <dbReference type="NCBI Taxonomy" id="1265313"/>
    <lineage>
        <taxon>Bacteria</taxon>
        <taxon>Pseudomonadati</taxon>
        <taxon>Pseudomonadota</taxon>
        <taxon>Gammaproteobacteria</taxon>
        <taxon>Cellvibrionales</taxon>
        <taxon>Halieaceae</taxon>
        <taxon>Pseudohaliea</taxon>
    </lineage>
</organism>
<dbReference type="eggNOG" id="COG3161">
    <property type="taxonomic scope" value="Bacteria"/>
</dbReference>
<dbReference type="PANTHER" id="PTHR38683">
    <property type="entry name" value="CHORISMATE PYRUVATE-LYASE"/>
    <property type="match status" value="1"/>
</dbReference>
<gene>
    <name evidence="4" type="primary">ubiC</name>
    <name evidence="5" type="ORF">HRUBRA_02252</name>
</gene>
<dbReference type="Pfam" id="PF04345">
    <property type="entry name" value="Chor_lyase"/>
    <property type="match status" value="1"/>
</dbReference>
<keyword evidence="2 4" id="KW-0831">Ubiquinone biosynthesis</keyword>
<evidence type="ECO:0000313" key="5">
    <source>
        <dbReference type="EMBL" id="KGE03155.1"/>
    </source>
</evidence>
<feature type="binding site" evidence="4">
    <location>
        <position position="173"/>
    </location>
    <ligand>
        <name>substrate</name>
    </ligand>
</feature>
<evidence type="ECO:0000256" key="4">
    <source>
        <dbReference type="HAMAP-Rule" id="MF_01632"/>
    </source>
</evidence>
<keyword evidence="3 4" id="KW-0456">Lyase</keyword>
<keyword evidence="1 4" id="KW-0963">Cytoplasm</keyword>
<dbReference type="HAMAP" id="MF_01632">
    <property type="entry name" value="UbiC"/>
    <property type="match status" value="1"/>
</dbReference>
<evidence type="ECO:0000256" key="3">
    <source>
        <dbReference type="ARBA" id="ARBA00023239"/>
    </source>
</evidence>
<evidence type="ECO:0000256" key="1">
    <source>
        <dbReference type="ARBA" id="ARBA00022490"/>
    </source>
</evidence>
<name>A0A095VP72_9GAMM</name>
<reference evidence="5 6" key="1">
    <citation type="journal article" date="2014" name="Genome Announc.">
        <title>Genome Sequence of Gammaproteobacterial Pseudohaliea rubra Type Strain DSM 19751, Isolated from Coastal Seawater of the Mediterranean Sea.</title>
        <authorList>
            <person name="Spring S."/>
            <person name="Fiebig A."/>
            <person name="Riedel T."/>
            <person name="Goker M."/>
            <person name="Klenk H.P."/>
        </authorList>
    </citation>
    <scope>NUCLEOTIDE SEQUENCE [LARGE SCALE GENOMIC DNA]</scope>
    <source>
        <strain evidence="5 6">DSM 19751</strain>
    </source>
</reference>
<dbReference type="HOGENOM" id="CLU_096824_2_1_6"/>
<dbReference type="InterPro" id="IPR007440">
    <property type="entry name" value="Chorismate--pyruvate_lyase"/>
</dbReference>
<dbReference type="GO" id="GO:0006744">
    <property type="term" value="P:ubiquinone biosynthetic process"/>
    <property type="evidence" value="ECO:0007669"/>
    <property type="project" value="UniProtKB-UniRule"/>
</dbReference>
<dbReference type="PANTHER" id="PTHR38683:SF1">
    <property type="entry name" value="CHORISMATE PYRUVATE-LYASE"/>
    <property type="match status" value="1"/>
</dbReference>
<proteinExistence type="inferred from homology"/>
<comment type="pathway">
    <text evidence="4">Cofactor biosynthesis; ubiquinone biosynthesis.</text>
</comment>
<dbReference type="InterPro" id="IPR028978">
    <property type="entry name" value="Chorismate_lyase_/UTRA_dom_sf"/>
</dbReference>
<comment type="subcellular location">
    <subcellularLocation>
        <location evidence="4">Cytoplasm</location>
    </subcellularLocation>
</comment>
<dbReference type="GO" id="GO:0005829">
    <property type="term" value="C:cytosol"/>
    <property type="evidence" value="ECO:0007669"/>
    <property type="project" value="TreeGrafter"/>
</dbReference>
<keyword evidence="6" id="KW-1185">Reference proteome</keyword>
<comment type="similarity">
    <text evidence="4">Belongs to the UbiC family.</text>
</comment>
<dbReference type="EMBL" id="AUVB01000066">
    <property type="protein sequence ID" value="KGE03155.1"/>
    <property type="molecule type" value="Genomic_DNA"/>
</dbReference>
<accession>A0A095VP72</accession>
<dbReference type="Proteomes" id="UP000029640">
    <property type="component" value="Unassembled WGS sequence"/>
</dbReference>
<dbReference type="STRING" id="1265313.HRUBRA_02252"/>
<evidence type="ECO:0000256" key="2">
    <source>
        <dbReference type="ARBA" id="ARBA00022688"/>
    </source>
</evidence>
<evidence type="ECO:0000313" key="6">
    <source>
        <dbReference type="Proteomes" id="UP000029640"/>
    </source>
</evidence>
<sequence length="205" mass="22774">MIRVQPDSSADPAWRSPVDPRLAGLHGLRPWLLDDGSLTRRLVASGGTFRVERLSQRWSTPRASEARVLASGPRQQALVREVALRLDGEAVVFARSVFPYASLCGRLAHLRKLQGSSLGAILFSAPDMRRSPFQVALLSGDSRYLPRSLRQENSAWARRSVFRLHGQRLLVSEVFLMPFRLRAPGTGVERGSRRRVSAAILPATQ</sequence>
<comment type="caution">
    <text evidence="4">Lacks conserved residue(s) required for the propagation of feature annotation.</text>
</comment>
<protein>
    <recommendedName>
        <fullName evidence="4">Probable chorismate pyruvate-lyase</fullName>
        <shortName evidence="4">CL</shortName>
        <shortName evidence="4">CPL</shortName>
        <ecNumber evidence="4">4.1.3.40</ecNumber>
    </recommendedName>
</protein>
<dbReference type="Gene3D" id="3.40.1410.10">
    <property type="entry name" value="Chorismate lyase-like"/>
    <property type="match status" value="1"/>
</dbReference>
<dbReference type="GO" id="GO:0008813">
    <property type="term" value="F:chorismate lyase activity"/>
    <property type="evidence" value="ECO:0007669"/>
    <property type="project" value="UniProtKB-UniRule"/>
</dbReference>
<dbReference type="GO" id="GO:0042866">
    <property type="term" value="P:pyruvate biosynthetic process"/>
    <property type="evidence" value="ECO:0007669"/>
    <property type="project" value="UniProtKB-UniRule"/>
</dbReference>
<dbReference type="EC" id="4.1.3.40" evidence="4"/>
<dbReference type="RefSeq" id="WP_161787617.1">
    <property type="nucleotide sequence ID" value="NZ_KN234795.1"/>
</dbReference>
<dbReference type="UniPathway" id="UPA00232"/>
<dbReference type="PATRIC" id="fig|1265313.6.peg.2223"/>
<feature type="binding site" evidence="4">
    <location>
        <position position="118"/>
    </location>
    <ligand>
        <name>substrate</name>
    </ligand>
</feature>
<feature type="binding site" evidence="4">
    <location>
        <position position="80"/>
    </location>
    <ligand>
        <name>substrate</name>
    </ligand>
</feature>